<evidence type="ECO:0000313" key="3">
    <source>
        <dbReference type="Proteomes" id="UP000515151"/>
    </source>
</evidence>
<reference evidence="4" key="2">
    <citation type="submission" date="2025-08" db="UniProtKB">
        <authorList>
            <consortium name="RefSeq"/>
        </authorList>
    </citation>
    <scope>IDENTIFICATION</scope>
    <source>
        <tissue evidence="4">Leaf</tissue>
    </source>
</reference>
<evidence type="ECO:0000259" key="2">
    <source>
        <dbReference type="PROSITE" id="PS50108"/>
    </source>
</evidence>
<dbReference type="Gene3D" id="3.90.810.10">
    <property type="entry name" value="CRIB domain"/>
    <property type="match status" value="1"/>
</dbReference>
<dbReference type="RefSeq" id="XP_031374545.1">
    <property type="nucleotide sequence ID" value="XM_031518685.1"/>
</dbReference>
<feature type="domain" description="CRIB" evidence="2">
    <location>
        <begin position="29"/>
        <end position="42"/>
    </location>
</feature>
<accession>A0A6P8BW14</accession>
<dbReference type="PROSITE" id="PS50108">
    <property type="entry name" value="CRIB"/>
    <property type="match status" value="1"/>
</dbReference>
<proteinExistence type="predicted"/>
<dbReference type="InterPro" id="IPR036936">
    <property type="entry name" value="CRIB_dom_sf"/>
</dbReference>
<dbReference type="Proteomes" id="UP000515151">
    <property type="component" value="Chromosome 8"/>
</dbReference>
<feature type="compositionally biased region" description="Polar residues" evidence="1">
    <location>
        <begin position="116"/>
        <end position="135"/>
    </location>
</feature>
<gene>
    <name evidence="4" type="primary">LOC116189144</name>
</gene>
<organism evidence="3 4">
    <name type="scientific">Punica granatum</name>
    <name type="common">Pomegranate</name>
    <dbReference type="NCBI Taxonomy" id="22663"/>
    <lineage>
        <taxon>Eukaryota</taxon>
        <taxon>Viridiplantae</taxon>
        <taxon>Streptophyta</taxon>
        <taxon>Embryophyta</taxon>
        <taxon>Tracheophyta</taxon>
        <taxon>Spermatophyta</taxon>
        <taxon>Magnoliopsida</taxon>
        <taxon>eudicotyledons</taxon>
        <taxon>Gunneridae</taxon>
        <taxon>Pentapetalae</taxon>
        <taxon>rosids</taxon>
        <taxon>malvids</taxon>
        <taxon>Myrtales</taxon>
        <taxon>Lythraceae</taxon>
        <taxon>Punica</taxon>
    </lineage>
</organism>
<sequence length="261" mass="28158">MSTKMKGLLKGLRYISQIFENEKDQEIQIGHPTDVKHVAHIGWDGPSSANSAPSWMNEFKSVAGFSSAPLGVPGDKKEDGSVKWSSEDLTRRGGSVQSCGRCPARDLPDVPKSSRWHSSSNTDAATSSVESPTNLKSEKARQSRRSSKGSQSPAREWSDGTRASHQTADPDLGSSSPVRLDIPKKTRRKKSKESSGGGSTRSSTRSKDQATSLVYESPYSDPGPGSGSGPLSMPKSRDQFGQSSKLEGYDNRDEKAISRIL</sequence>
<dbReference type="Pfam" id="PF00786">
    <property type="entry name" value="PBD"/>
    <property type="match status" value="1"/>
</dbReference>
<reference evidence="3" key="1">
    <citation type="journal article" date="2020" name="Plant Biotechnol. J.">
        <title>The pomegranate (Punica granatum L.) draft genome dissects genetic divergence between soft- and hard-seeded cultivars.</title>
        <authorList>
            <person name="Luo X."/>
            <person name="Li H."/>
            <person name="Wu Z."/>
            <person name="Yao W."/>
            <person name="Zhao P."/>
            <person name="Cao D."/>
            <person name="Yu H."/>
            <person name="Li K."/>
            <person name="Poudel K."/>
            <person name="Zhao D."/>
            <person name="Zhang F."/>
            <person name="Xia X."/>
            <person name="Chen L."/>
            <person name="Wang Q."/>
            <person name="Jing D."/>
            <person name="Cao S."/>
        </authorList>
    </citation>
    <scope>NUCLEOTIDE SEQUENCE [LARGE SCALE GENOMIC DNA]</scope>
    <source>
        <strain evidence="3">cv. Tunisia</strain>
    </source>
</reference>
<feature type="compositionally biased region" description="Low complexity" evidence="1">
    <location>
        <begin position="217"/>
        <end position="234"/>
    </location>
</feature>
<dbReference type="PANTHER" id="PTHR46325:SF39">
    <property type="entry name" value="CRIB DOMAIN-CONTAINING PROTEIN RIC8"/>
    <property type="match status" value="1"/>
</dbReference>
<protein>
    <submittedName>
        <fullName evidence="4">CRIB domain-containing protein RIC6-like</fullName>
    </submittedName>
</protein>
<dbReference type="InterPro" id="IPR000095">
    <property type="entry name" value="CRIB_dom"/>
</dbReference>
<feature type="region of interest" description="Disordered" evidence="1">
    <location>
        <begin position="66"/>
        <end position="261"/>
    </location>
</feature>
<feature type="compositionally biased region" description="Polar residues" evidence="1">
    <location>
        <begin position="161"/>
        <end position="177"/>
    </location>
</feature>
<evidence type="ECO:0000256" key="1">
    <source>
        <dbReference type="SAM" id="MobiDB-lite"/>
    </source>
</evidence>
<keyword evidence="3" id="KW-1185">Reference proteome</keyword>
<name>A0A6P8BW14_PUNGR</name>
<evidence type="ECO:0000313" key="4">
    <source>
        <dbReference type="RefSeq" id="XP_031374545.1"/>
    </source>
</evidence>
<dbReference type="OrthoDB" id="4206278at2759"/>
<dbReference type="FunFam" id="3.90.810.10:FF:000029">
    <property type="entry name" value="Elongation factor Ts, mitochondrial"/>
    <property type="match status" value="1"/>
</dbReference>
<dbReference type="CDD" id="cd00132">
    <property type="entry name" value="CRIB"/>
    <property type="match status" value="1"/>
</dbReference>
<feature type="compositionally biased region" description="Basic and acidic residues" evidence="1">
    <location>
        <begin position="74"/>
        <end position="91"/>
    </location>
</feature>
<feature type="compositionally biased region" description="Basic and acidic residues" evidence="1">
    <location>
        <begin position="247"/>
        <end position="261"/>
    </location>
</feature>
<dbReference type="AlphaFoldDB" id="A0A6P8BW14"/>
<dbReference type="PANTHER" id="PTHR46325">
    <property type="entry name" value="CRIB DOMAIN-CONTAINING PROTEIN RIC8"/>
    <property type="match status" value="1"/>
</dbReference>
<dbReference type="SMART" id="SM00285">
    <property type="entry name" value="PBD"/>
    <property type="match status" value="1"/>
</dbReference>
<dbReference type="GeneID" id="116189144"/>